<dbReference type="EMBL" id="MN739451">
    <property type="protein sequence ID" value="QHT05241.1"/>
    <property type="molecule type" value="Genomic_DNA"/>
</dbReference>
<organism evidence="3">
    <name type="scientific">viral metagenome</name>
    <dbReference type="NCBI Taxonomy" id="1070528"/>
    <lineage>
        <taxon>unclassified sequences</taxon>
        <taxon>metagenomes</taxon>
        <taxon>organismal metagenomes</taxon>
    </lineage>
</organism>
<dbReference type="InterPro" id="IPR013083">
    <property type="entry name" value="Znf_RING/FYVE/PHD"/>
</dbReference>
<keyword evidence="1" id="KW-1133">Transmembrane helix</keyword>
<sequence>MNEINSCIICFENCEDKLEKTICHCEYHVHEVCLYEWRVVNNSCVMCKTQFLPLPMKMRLYRMCHWKNIYVFVGNNIFDRSVISWMINIYLFYFFYQFSREIFFYFYIGHYDFY</sequence>
<dbReference type="InterPro" id="IPR001841">
    <property type="entry name" value="Znf_RING"/>
</dbReference>
<keyword evidence="1" id="KW-0812">Transmembrane</keyword>
<reference evidence="3" key="1">
    <citation type="journal article" date="2020" name="Nature">
        <title>Giant virus diversity and host interactions through global metagenomics.</title>
        <authorList>
            <person name="Schulz F."/>
            <person name="Roux S."/>
            <person name="Paez-Espino D."/>
            <person name="Jungbluth S."/>
            <person name="Walsh D.A."/>
            <person name="Denef V.J."/>
            <person name="McMahon K.D."/>
            <person name="Konstantinidis K.T."/>
            <person name="Eloe-Fadrosh E.A."/>
            <person name="Kyrpides N.C."/>
            <person name="Woyke T."/>
        </authorList>
    </citation>
    <scope>NUCLEOTIDE SEQUENCE</scope>
    <source>
        <strain evidence="3">GVMAG-M-3300021375-17</strain>
    </source>
</reference>
<dbReference type="Gene3D" id="3.30.40.10">
    <property type="entry name" value="Zinc/RING finger domain, C3HC4 (zinc finger)"/>
    <property type="match status" value="1"/>
</dbReference>
<dbReference type="SUPFAM" id="SSF57850">
    <property type="entry name" value="RING/U-box"/>
    <property type="match status" value="1"/>
</dbReference>
<evidence type="ECO:0000313" key="3">
    <source>
        <dbReference type="EMBL" id="QHT05241.1"/>
    </source>
</evidence>
<name>A0A6C0CL97_9ZZZZ</name>
<feature type="transmembrane region" description="Helical" evidence="1">
    <location>
        <begin position="90"/>
        <end position="108"/>
    </location>
</feature>
<evidence type="ECO:0000259" key="2">
    <source>
        <dbReference type="PROSITE" id="PS50089"/>
    </source>
</evidence>
<proteinExistence type="predicted"/>
<feature type="domain" description="RING-type" evidence="2">
    <location>
        <begin position="7"/>
        <end position="48"/>
    </location>
</feature>
<dbReference type="AlphaFoldDB" id="A0A6C0CL97"/>
<accession>A0A6C0CL97</accession>
<protein>
    <recommendedName>
        <fullName evidence="2">RING-type domain-containing protein</fullName>
    </recommendedName>
</protein>
<evidence type="ECO:0000256" key="1">
    <source>
        <dbReference type="SAM" id="Phobius"/>
    </source>
</evidence>
<keyword evidence="1" id="KW-0472">Membrane</keyword>
<dbReference type="PROSITE" id="PS50089">
    <property type="entry name" value="ZF_RING_2"/>
    <property type="match status" value="1"/>
</dbReference>